<keyword evidence="3" id="KW-1185">Reference proteome</keyword>
<reference evidence="2" key="1">
    <citation type="submission" date="2023-06" db="EMBL/GenBank/DDBJ databases">
        <title>Reference genome for the Northern bat (Eptesicus nilssonii), a most northern bat species.</title>
        <authorList>
            <person name="Laine V.N."/>
            <person name="Pulliainen A.T."/>
            <person name="Lilley T.M."/>
        </authorList>
    </citation>
    <scope>NUCLEOTIDE SEQUENCE</scope>
    <source>
        <strain evidence="2">BLF_Eptnil</strain>
        <tissue evidence="2">Kidney</tissue>
    </source>
</reference>
<evidence type="ECO:0000313" key="3">
    <source>
        <dbReference type="Proteomes" id="UP001177744"/>
    </source>
</evidence>
<accession>A0AA40HRK9</accession>
<comment type="caution">
    <text evidence="2">The sequence shown here is derived from an EMBL/GenBank/DDBJ whole genome shotgun (WGS) entry which is preliminary data.</text>
</comment>
<dbReference type="Proteomes" id="UP001177744">
    <property type="component" value="Unassembled WGS sequence"/>
</dbReference>
<gene>
    <name evidence="2" type="ORF">QTO34_003838</name>
</gene>
<evidence type="ECO:0000256" key="1">
    <source>
        <dbReference type="SAM" id="MobiDB-lite"/>
    </source>
</evidence>
<protein>
    <submittedName>
        <fullName evidence="2">Uncharacterized protein</fullName>
    </submittedName>
</protein>
<feature type="region of interest" description="Disordered" evidence="1">
    <location>
        <begin position="27"/>
        <end position="89"/>
    </location>
</feature>
<proteinExistence type="predicted"/>
<dbReference type="AlphaFoldDB" id="A0AA40HRK9"/>
<organism evidence="2 3">
    <name type="scientific">Cnephaeus nilssonii</name>
    <name type="common">Northern bat</name>
    <name type="synonym">Eptesicus nilssonii</name>
    <dbReference type="NCBI Taxonomy" id="3371016"/>
    <lineage>
        <taxon>Eukaryota</taxon>
        <taxon>Metazoa</taxon>
        <taxon>Chordata</taxon>
        <taxon>Craniata</taxon>
        <taxon>Vertebrata</taxon>
        <taxon>Euteleostomi</taxon>
        <taxon>Mammalia</taxon>
        <taxon>Eutheria</taxon>
        <taxon>Laurasiatheria</taxon>
        <taxon>Chiroptera</taxon>
        <taxon>Yangochiroptera</taxon>
        <taxon>Vespertilionidae</taxon>
        <taxon>Cnephaeus</taxon>
    </lineage>
</organism>
<feature type="compositionally biased region" description="Polar residues" evidence="1">
    <location>
        <begin position="27"/>
        <end position="39"/>
    </location>
</feature>
<feature type="compositionally biased region" description="Pro residues" evidence="1">
    <location>
        <begin position="62"/>
        <end position="76"/>
    </location>
</feature>
<sequence length="89" mass="9926">MNPIIYGVKTKNIRERILKVFTNIWQWPQPQDGGTQSPQPCWDGRHEAQLGPLPGRSGCSPHLPPESPSPLSPQPPRASLRHRQALDSS</sequence>
<evidence type="ECO:0000313" key="2">
    <source>
        <dbReference type="EMBL" id="KAK1336038.1"/>
    </source>
</evidence>
<dbReference type="EMBL" id="JAULJE010000013">
    <property type="protein sequence ID" value="KAK1336038.1"/>
    <property type="molecule type" value="Genomic_DNA"/>
</dbReference>
<name>A0AA40HRK9_CNENI</name>